<dbReference type="OrthoDB" id="9974421at2759"/>
<dbReference type="PANTHER" id="PTHR11005">
    <property type="entry name" value="LYSOSOMAL ACID LIPASE-RELATED"/>
    <property type="match status" value="1"/>
</dbReference>
<keyword evidence="5" id="KW-0378">Hydrolase</keyword>
<proteinExistence type="predicted"/>
<dbReference type="SUPFAM" id="SSF53474">
    <property type="entry name" value="alpha/beta-Hydrolases"/>
    <property type="match status" value="1"/>
</dbReference>
<feature type="compositionally biased region" description="Pro residues" evidence="3">
    <location>
        <begin position="76"/>
        <end position="85"/>
    </location>
</feature>
<dbReference type="InterPro" id="IPR029058">
    <property type="entry name" value="AB_hydrolase_fold"/>
</dbReference>
<protein>
    <submittedName>
        <fullName evidence="5">Alpha/beta-hydrolase</fullName>
    </submittedName>
</protein>
<dbReference type="Proteomes" id="UP000193642">
    <property type="component" value="Unassembled WGS sequence"/>
</dbReference>
<evidence type="ECO:0000256" key="2">
    <source>
        <dbReference type="ARBA" id="ARBA00023098"/>
    </source>
</evidence>
<evidence type="ECO:0000259" key="4">
    <source>
        <dbReference type="Pfam" id="PF00561"/>
    </source>
</evidence>
<dbReference type="InterPro" id="IPR000073">
    <property type="entry name" value="AB_hydrolase_1"/>
</dbReference>
<keyword evidence="1" id="KW-0442">Lipid degradation</keyword>
<reference evidence="5 6" key="1">
    <citation type="submission" date="2016-07" db="EMBL/GenBank/DDBJ databases">
        <title>Pervasive Adenine N6-methylation of Active Genes in Fungi.</title>
        <authorList>
            <consortium name="DOE Joint Genome Institute"/>
            <person name="Mondo S.J."/>
            <person name="Dannebaum R.O."/>
            <person name="Kuo R.C."/>
            <person name="Labutti K."/>
            <person name="Haridas S."/>
            <person name="Kuo A."/>
            <person name="Salamov A."/>
            <person name="Ahrendt S.R."/>
            <person name="Lipzen A."/>
            <person name="Sullivan W."/>
            <person name="Andreopoulos W.B."/>
            <person name="Clum A."/>
            <person name="Lindquist E."/>
            <person name="Daum C."/>
            <person name="Ramamoorthy G.K."/>
            <person name="Gryganskyi A."/>
            <person name="Culley D."/>
            <person name="Magnuson J.K."/>
            <person name="James T.Y."/>
            <person name="O'Malley M.A."/>
            <person name="Stajich J.E."/>
            <person name="Spatafora J.W."/>
            <person name="Visel A."/>
            <person name="Grigoriev I.V."/>
        </authorList>
    </citation>
    <scope>NUCLEOTIDE SEQUENCE [LARGE SCALE GENOMIC DNA]</scope>
    <source>
        <strain evidence="5 6">JEL800</strain>
    </source>
</reference>
<accession>A0A1Y2CF90</accession>
<dbReference type="GO" id="GO:0016042">
    <property type="term" value="P:lipid catabolic process"/>
    <property type="evidence" value="ECO:0007669"/>
    <property type="project" value="UniProtKB-KW"/>
</dbReference>
<feature type="compositionally biased region" description="Polar residues" evidence="3">
    <location>
        <begin position="14"/>
        <end position="30"/>
    </location>
</feature>
<keyword evidence="2" id="KW-0443">Lipid metabolism</keyword>
<sequence>MIPTRAIVPPLPKKTTSPDPSREASNNTHFQIDPWSLAKTKLFPDIIQKWGTPAKHTAFEQKTTSSSPYSESSTPHPTPPTPKPPVLLWHGFGGTANCFVCASHRSQNLPFHLLSEFDVWLANSRGPLYADFESAGHRDFSIDEIVGYDIPAVVDHVLMETGVMQLNYIGISQGTTTIFGALAIHEELNAKIKCVIALAPTLKPCEDSISDVVFPLYRHVGSLIPAEMYMQTTICLRCVPVALSSRIVGAITEFGFKWDFGRLGSSERQAPLITHGYHGTSRSVVDHWLQTIQCETSFSQYKKSESSVFSHTVGNSEYRAVEKEPTTTNNVQRIPGYTHFEFLWATDASTKVFDPIIDLLQLHNQ</sequence>
<evidence type="ECO:0000256" key="3">
    <source>
        <dbReference type="SAM" id="MobiDB-lite"/>
    </source>
</evidence>
<dbReference type="Pfam" id="PF00561">
    <property type="entry name" value="Abhydrolase_1"/>
    <property type="match status" value="1"/>
</dbReference>
<dbReference type="STRING" id="329046.A0A1Y2CF90"/>
<dbReference type="AlphaFoldDB" id="A0A1Y2CF90"/>
<gene>
    <name evidence="5" type="ORF">BCR33DRAFT_849935</name>
</gene>
<keyword evidence="6" id="KW-1185">Reference proteome</keyword>
<evidence type="ECO:0000313" key="6">
    <source>
        <dbReference type="Proteomes" id="UP000193642"/>
    </source>
</evidence>
<feature type="region of interest" description="Disordered" evidence="3">
    <location>
        <begin position="1"/>
        <end position="30"/>
    </location>
</feature>
<feature type="region of interest" description="Disordered" evidence="3">
    <location>
        <begin position="54"/>
        <end position="85"/>
    </location>
</feature>
<name>A0A1Y2CF90_9FUNG</name>
<dbReference type="Gene3D" id="3.40.50.1820">
    <property type="entry name" value="alpha/beta hydrolase"/>
    <property type="match status" value="1"/>
</dbReference>
<evidence type="ECO:0000313" key="5">
    <source>
        <dbReference type="EMBL" id="ORY45733.1"/>
    </source>
</evidence>
<feature type="domain" description="AB hydrolase-1" evidence="4">
    <location>
        <begin position="84"/>
        <end position="220"/>
    </location>
</feature>
<dbReference type="EMBL" id="MCGO01000019">
    <property type="protein sequence ID" value="ORY45733.1"/>
    <property type="molecule type" value="Genomic_DNA"/>
</dbReference>
<comment type="caution">
    <text evidence="5">The sequence shown here is derived from an EMBL/GenBank/DDBJ whole genome shotgun (WGS) entry which is preliminary data.</text>
</comment>
<organism evidence="5 6">
    <name type="scientific">Rhizoclosmatium globosum</name>
    <dbReference type="NCBI Taxonomy" id="329046"/>
    <lineage>
        <taxon>Eukaryota</taxon>
        <taxon>Fungi</taxon>
        <taxon>Fungi incertae sedis</taxon>
        <taxon>Chytridiomycota</taxon>
        <taxon>Chytridiomycota incertae sedis</taxon>
        <taxon>Chytridiomycetes</taxon>
        <taxon>Chytridiales</taxon>
        <taxon>Chytriomycetaceae</taxon>
        <taxon>Rhizoclosmatium</taxon>
    </lineage>
</organism>
<dbReference type="GO" id="GO:0016787">
    <property type="term" value="F:hydrolase activity"/>
    <property type="evidence" value="ECO:0007669"/>
    <property type="project" value="UniProtKB-KW"/>
</dbReference>
<feature type="compositionally biased region" description="Low complexity" evidence="3">
    <location>
        <begin position="63"/>
        <end position="75"/>
    </location>
</feature>
<evidence type="ECO:0000256" key="1">
    <source>
        <dbReference type="ARBA" id="ARBA00022963"/>
    </source>
</evidence>